<dbReference type="PANTHER" id="PTHR14191:SF20">
    <property type="entry name" value="NA(+)_H(+) EXCHANGE REGULATORY COFACTOR NHE-RF4"/>
    <property type="match status" value="1"/>
</dbReference>
<reference evidence="5" key="1">
    <citation type="submission" date="2025-08" db="UniProtKB">
        <authorList>
            <consortium name="Ensembl"/>
        </authorList>
    </citation>
    <scope>IDENTIFICATION</scope>
</reference>
<dbReference type="Pfam" id="PF00595">
    <property type="entry name" value="PDZ"/>
    <property type="match status" value="3"/>
</dbReference>
<dbReference type="InterPro" id="IPR036034">
    <property type="entry name" value="PDZ_sf"/>
</dbReference>
<evidence type="ECO:0000256" key="3">
    <source>
        <dbReference type="ARBA" id="ARBA00022737"/>
    </source>
</evidence>
<sequence>MFGPRTHSHREKVIPGIITAEKTNLRDSFFSVILGLEDAMEFPRFTFNPKEGIDNPALIISDDPEPDPSPVPRQCQIKCKEGQSFGFRLRMERSCRGYVVHQVDPWSPAALSGLRDGDRVLEVNEEFVDNMEFPRVVQRIQACGLQLFLLVLKGEEYKEALAQGLDIQALTRAYRGETCSRPRLCHITRDPVLGLGISIIPIEGQKGQYMLSTVSEGPAKKAGVRSGDRLVWINGAMVSTLTHSAISKMVKKCSVHVTVLVIDRESEASYVRRKLPILPIMAGSHNLPHRPTTMHLVQGSDGYGFLLRQERLTSGGPIAHLLREVDVGSPAEEAGMQDGDLLLAVNGQPSESMEHEDIVRTVRKSGNRVSLTTMPIHGRDFYTQLGLSPLLFHEDSLPEGEGMRKTQSPCTEIQDGLSKNEHGSLPCPRLCVLEREESGFGFNLGCVQHEPGTFIGQVVVKGSGHRAGLWEGDVVVEVNGQNVENEYFEDVVMLIKKSEPSLKLLVVERSGYERLKHNGLPITPGVILHSTQVLEKTNDAFL</sequence>
<dbReference type="SMART" id="SM00228">
    <property type="entry name" value="PDZ"/>
    <property type="match status" value="4"/>
</dbReference>
<dbReference type="Gene3D" id="2.30.42.10">
    <property type="match status" value="4"/>
</dbReference>
<dbReference type="CDD" id="cd06768">
    <property type="entry name" value="PDZ_NHERF-like"/>
    <property type="match status" value="4"/>
</dbReference>
<dbReference type="GO" id="GO:0072659">
    <property type="term" value="P:protein localization to plasma membrane"/>
    <property type="evidence" value="ECO:0007669"/>
    <property type="project" value="TreeGrafter"/>
</dbReference>
<dbReference type="Ensembl" id="ENSOTST00005046795.2">
    <property type="protein sequence ID" value="ENSOTSP00005043009.1"/>
    <property type="gene ID" value="ENSOTSG00005020700.2"/>
</dbReference>
<evidence type="ECO:0000256" key="1">
    <source>
        <dbReference type="ARBA" id="ARBA00004236"/>
    </source>
</evidence>
<evidence type="ECO:0000313" key="5">
    <source>
        <dbReference type="Ensembl" id="ENSOTSP00005043009.1"/>
    </source>
</evidence>
<proteinExistence type="predicted"/>
<dbReference type="GeneTree" id="ENSGT00950000182849"/>
<gene>
    <name evidence="5" type="primary">nherf4a</name>
</gene>
<dbReference type="GO" id="GO:0016324">
    <property type="term" value="C:apical plasma membrane"/>
    <property type="evidence" value="ECO:0007669"/>
    <property type="project" value="TreeGrafter"/>
</dbReference>
<keyword evidence="6" id="KW-1185">Reference proteome</keyword>
<organism evidence="5 6">
    <name type="scientific">Oncorhynchus tshawytscha</name>
    <name type="common">Chinook salmon</name>
    <name type="synonym">Salmo tshawytscha</name>
    <dbReference type="NCBI Taxonomy" id="74940"/>
    <lineage>
        <taxon>Eukaryota</taxon>
        <taxon>Metazoa</taxon>
        <taxon>Chordata</taxon>
        <taxon>Craniata</taxon>
        <taxon>Vertebrata</taxon>
        <taxon>Euteleostomi</taxon>
        <taxon>Actinopterygii</taxon>
        <taxon>Neopterygii</taxon>
        <taxon>Teleostei</taxon>
        <taxon>Protacanthopterygii</taxon>
        <taxon>Salmoniformes</taxon>
        <taxon>Salmonidae</taxon>
        <taxon>Salmoninae</taxon>
        <taxon>Oncorhynchus</taxon>
    </lineage>
</organism>
<evidence type="ECO:0000313" key="6">
    <source>
        <dbReference type="Proteomes" id="UP000694402"/>
    </source>
</evidence>
<feature type="domain" description="PDZ" evidence="4">
    <location>
        <begin position="184"/>
        <end position="265"/>
    </location>
</feature>
<protein>
    <recommendedName>
        <fullName evidence="4">PDZ domain-containing protein</fullName>
    </recommendedName>
</protein>
<feature type="domain" description="PDZ" evidence="4">
    <location>
        <begin position="293"/>
        <end position="377"/>
    </location>
</feature>
<evidence type="ECO:0000259" key="4">
    <source>
        <dbReference type="PROSITE" id="PS50106"/>
    </source>
</evidence>
<evidence type="ECO:0000256" key="2">
    <source>
        <dbReference type="ARBA" id="ARBA00022475"/>
    </source>
</evidence>
<feature type="domain" description="PDZ" evidence="4">
    <location>
        <begin position="430"/>
        <end position="510"/>
    </location>
</feature>
<dbReference type="GO" id="GO:0043495">
    <property type="term" value="F:protein-membrane adaptor activity"/>
    <property type="evidence" value="ECO:0007669"/>
    <property type="project" value="TreeGrafter"/>
</dbReference>
<keyword evidence="2" id="KW-1003">Cell membrane</keyword>
<feature type="domain" description="PDZ" evidence="4">
    <location>
        <begin position="78"/>
        <end position="155"/>
    </location>
</feature>
<dbReference type="InterPro" id="IPR041489">
    <property type="entry name" value="PDZ_6"/>
</dbReference>
<dbReference type="InterPro" id="IPR051067">
    <property type="entry name" value="NHER"/>
</dbReference>
<name>A0A8C8G3M3_ONCTS</name>
<dbReference type="PROSITE" id="PS50106">
    <property type="entry name" value="PDZ"/>
    <property type="match status" value="4"/>
</dbReference>
<dbReference type="Pfam" id="PF17820">
    <property type="entry name" value="PDZ_6"/>
    <property type="match status" value="1"/>
</dbReference>
<dbReference type="Proteomes" id="UP000694402">
    <property type="component" value="Unassembled WGS sequence"/>
</dbReference>
<reference evidence="5" key="2">
    <citation type="submission" date="2025-09" db="UniProtKB">
        <authorList>
            <consortium name="Ensembl"/>
        </authorList>
    </citation>
    <scope>IDENTIFICATION</scope>
</reference>
<dbReference type="InterPro" id="IPR001478">
    <property type="entry name" value="PDZ"/>
</dbReference>
<accession>A0A8C8G3M3</accession>
<comment type="subcellular location">
    <subcellularLocation>
        <location evidence="1">Cell membrane</location>
    </subcellularLocation>
</comment>
<dbReference type="PANTHER" id="PTHR14191">
    <property type="entry name" value="PDZ DOMAIN CONTAINING PROTEIN"/>
    <property type="match status" value="1"/>
</dbReference>
<keyword evidence="3" id="KW-0677">Repeat</keyword>
<keyword evidence="2" id="KW-0472">Membrane</keyword>
<dbReference type="SUPFAM" id="SSF50156">
    <property type="entry name" value="PDZ domain-like"/>
    <property type="match status" value="4"/>
</dbReference>
<dbReference type="AlphaFoldDB" id="A0A8C8G3M3"/>